<dbReference type="EMBL" id="KT001913">
    <property type="protein sequence ID" value="AKU43493.1"/>
    <property type="molecule type" value="Genomic_DNA"/>
</dbReference>
<keyword evidence="3" id="KW-0639">Primosome</keyword>
<evidence type="ECO:0000256" key="4">
    <source>
        <dbReference type="ARBA" id="ARBA00022679"/>
    </source>
</evidence>
<evidence type="ECO:0000256" key="2">
    <source>
        <dbReference type="ARBA" id="ARBA00022478"/>
    </source>
</evidence>
<keyword evidence="2" id="KW-0240">DNA-directed RNA polymerase</keyword>
<feature type="region of interest" description="Disordered" evidence="13">
    <location>
        <begin position="427"/>
        <end position="462"/>
    </location>
</feature>
<dbReference type="InterPro" id="IPR036977">
    <property type="entry name" value="DNA_primase_Znf_CHC2"/>
</dbReference>
<evidence type="ECO:0000259" key="14">
    <source>
        <dbReference type="PROSITE" id="PS50880"/>
    </source>
</evidence>
<dbReference type="Gene3D" id="3.90.980.10">
    <property type="entry name" value="DNA primase, catalytic core, N-terminal domain"/>
    <property type="match status" value="1"/>
</dbReference>
<gene>
    <name evidence="15" type="ORF">CPT_Sansa89</name>
</gene>
<dbReference type="InterPro" id="IPR050219">
    <property type="entry name" value="DnaG_primase"/>
</dbReference>
<dbReference type="Pfam" id="PF01807">
    <property type="entry name" value="Zn_ribbon_DnaG"/>
    <property type="match status" value="1"/>
</dbReference>
<keyword evidence="16" id="KW-1185">Reference proteome</keyword>
<protein>
    <submittedName>
        <fullName evidence="15">DNA primase</fullName>
    </submittedName>
</protein>
<name>A0A0K1LMQ9_9CAUD</name>
<keyword evidence="10" id="KW-0460">Magnesium</keyword>
<dbReference type="CDD" id="cd03364">
    <property type="entry name" value="TOPRIM_DnaG_primases"/>
    <property type="match status" value="1"/>
</dbReference>
<evidence type="ECO:0000256" key="13">
    <source>
        <dbReference type="SAM" id="MobiDB-lite"/>
    </source>
</evidence>
<dbReference type="Pfam" id="PF08275">
    <property type="entry name" value="DNAG_N"/>
    <property type="match status" value="1"/>
</dbReference>
<evidence type="ECO:0000256" key="12">
    <source>
        <dbReference type="ARBA" id="ARBA00023163"/>
    </source>
</evidence>
<evidence type="ECO:0000256" key="10">
    <source>
        <dbReference type="ARBA" id="ARBA00022842"/>
    </source>
</evidence>
<evidence type="ECO:0000256" key="11">
    <source>
        <dbReference type="ARBA" id="ARBA00023125"/>
    </source>
</evidence>
<evidence type="ECO:0000256" key="3">
    <source>
        <dbReference type="ARBA" id="ARBA00022515"/>
    </source>
</evidence>
<keyword evidence="8" id="KW-0863">Zinc-finger</keyword>
<dbReference type="PANTHER" id="PTHR30313">
    <property type="entry name" value="DNA PRIMASE"/>
    <property type="match status" value="1"/>
</dbReference>
<dbReference type="InterPro" id="IPR006171">
    <property type="entry name" value="TOPRIM_dom"/>
</dbReference>
<dbReference type="PROSITE" id="PS50880">
    <property type="entry name" value="TOPRIM"/>
    <property type="match status" value="1"/>
</dbReference>
<dbReference type="PANTHER" id="PTHR30313:SF2">
    <property type="entry name" value="DNA PRIMASE"/>
    <property type="match status" value="1"/>
</dbReference>
<dbReference type="InterPro" id="IPR030846">
    <property type="entry name" value="DnaG_bac"/>
</dbReference>
<evidence type="ECO:0000256" key="7">
    <source>
        <dbReference type="ARBA" id="ARBA00022723"/>
    </source>
</evidence>
<comment type="cofactor">
    <cofactor evidence="1">
        <name>Zn(2+)</name>
        <dbReference type="ChEBI" id="CHEBI:29105"/>
    </cofactor>
</comment>
<dbReference type="GO" id="GO:0003899">
    <property type="term" value="F:DNA-directed RNA polymerase activity"/>
    <property type="evidence" value="ECO:0007669"/>
    <property type="project" value="InterPro"/>
</dbReference>
<dbReference type="SMART" id="SM00493">
    <property type="entry name" value="TOPRIM"/>
    <property type="match status" value="1"/>
</dbReference>
<feature type="domain" description="Toprim" evidence="14">
    <location>
        <begin position="264"/>
        <end position="345"/>
    </location>
</feature>
<evidence type="ECO:0000256" key="9">
    <source>
        <dbReference type="ARBA" id="ARBA00022833"/>
    </source>
</evidence>
<dbReference type="HAMAP" id="MF_00974">
    <property type="entry name" value="DNA_primase_DnaG"/>
    <property type="match status" value="1"/>
</dbReference>
<keyword evidence="4" id="KW-0808">Transferase</keyword>
<dbReference type="InterPro" id="IPR002694">
    <property type="entry name" value="Znf_CHC2"/>
</dbReference>
<dbReference type="SUPFAM" id="SSF57783">
    <property type="entry name" value="Zinc beta-ribbon"/>
    <property type="match status" value="1"/>
</dbReference>
<keyword evidence="7" id="KW-0479">Metal-binding</keyword>
<proteinExistence type="inferred from homology"/>
<dbReference type="GO" id="GO:0008270">
    <property type="term" value="F:zinc ion binding"/>
    <property type="evidence" value="ECO:0007669"/>
    <property type="project" value="UniProtKB-KW"/>
</dbReference>
<keyword evidence="5" id="KW-0548">Nucleotidyltransferase</keyword>
<keyword evidence="6" id="KW-0235">DNA replication</keyword>
<evidence type="ECO:0000256" key="6">
    <source>
        <dbReference type="ARBA" id="ARBA00022705"/>
    </source>
</evidence>
<dbReference type="InterPro" id="IPR034151">
    <property type="entry name" value="TOPRIM_DnaG_bac"/>
</dbReference>
<dbReference type="NCBIfam" id="TIGR01391">
    <property type="entry name" value="dnaG"/>
    <property type="match status" value="1"/>
</dbReference>
<organism evidence="15 16">
    <name type="scientific">Caulobacter phage Sansa</name>
    <dbReference type="NCBI Taxonomy" id="1675600"/>
    <lineage>
        <taxon>Viruses</taxon>
        <taxon>Duplodnaviria</taxon>
        <taxon>Heunggongvirae</taxon>
        <taxon>Uroviricota</taxon>
        <taxon>Caudoviricetes</taxon>
        <taxon>Sansavirus</taxon>
        <taxon>Sansavirus sansa</taxon>
        <taxon>Caulobacter virus Sansa</taxon>
    </lineage>
</organism>
<reference evidence="15 16" key="1">
    <citation type="journal article" date="2015" name="Genome Announc.">
        <title>Complete Genome Sequence of Caulobacter crescentus Siphophage Sansa.</title>
        <authorList>
            <person name="Vara L."/>
            <person name="Kane A.A."/>
            <person name="Cahill J.L."/>
            <person name="Rasche E.S."/>
            <person name="Kuty Everett G.F."/>
        </authorList>
    </citation>
    <scope>NUCLEOTIDE SEQUENCE [LARGE SCALE GENOMIC DNA]</scope>
</reference>
<dbReference type="Pfam" id="PF13155">
    <property type="entry name" value="Toprim_2"/>
    <property type="match status" value="1"/>
</dbReference>
<dbReference type="GO" id="GO:0003677">
    <property type="term" value="F:DNA binding"/>
    <property type="evidence" value="ECO:0007669"/>
    <property type="project" value="UniProtKB-KW"/>
</dbReference>
<sequence length="618" mass="68647">MRIPDSFLEELKSRLRPSDVIGKSVKLRRQGREYAGLSPFTKEKSPSFFVNDDKGFYHCFSSGKHGDLISFLQETERLTFHEAVERLAGEAGMAMPEPDQKTVETERRRATLSDWIDLAAAWYEAELRRPAGEAARAYLEKRGLPEAEWKRFGIGYAPGGRTALKDYLVAKGAHPDALVDAGLLIRPEDGSPPYDRFRDRIMFPIADGRGRLVSFGGRAMEKGAKAKYLNGPETDIFQKSRVLYGLPDARRLLHAGQAAGATKTPMVVVEGYMDVIACQRANVPAVAAMGTSLTEEQMETLWRLHPEPTLCFDGDKAGQRAASRAIDKSLPMLRSGRSFRFTHLVGGKDPDDILKDKGPEILRAQLQRTVPFVEALFVRERDAMPLQTPEQKVDLKKRLRAAADQISDADLGRAYRDDLLGRLEKLFPRPTAPARSSPTKAGDAPWRRQEAPKLPPAQQRGMRPFNPFYAAVALGAAANPSWASRYDEALERVGFGDPDLKSMAMALFLALVDGMHDQTPFLDLARMNGLGDIVKAAERAAGAINPPFLDPNYDPDKAREIWSRCYEAVIEVTDAERALEALHQDAVTSATMSAIRVLRGRLEVVRGQISDLAFWDQD</sequence>
<dbReference type="InterPro" id="IPR037068">
    <property type="entry name" value="DNA_primase_core_N_sf"/>
</dbReference>
<dbReference type="GO" id="GO:0006269">
    <property type="term" value="P:DNA replication, synthesis of primer"/>
    <property type="evidence" value="ECO:0007669"/>
    <property type="project" value="UniProtKB-KW"/>
</dbReference>
<dbReference type="InterPro" id="IPR013264">
    <property type="entry name" value="DNAG_N"/>
</dbReference>
<keyword evidence="11" id="KW-0238">DNA-binding</keyword>
<evidence type="ECO:0000256" key="5">
    <source>
        <dbReference type="ARBA" id="ARBA00022695"/>
    </source>
</evidence>
<dbReference type="Gene3D" id="3.90.580.10">
    <property type="entry name" value="Zinc finger, CHC2-type domain"/>
    <property type="match status" value="1"/>
</dbReference>
<dbReference type="FunFam" id="3.90.580.10:FF:000001">
    <property type="entry name" value="DNA primase"/>
    <property type="match status" value="1"/>
</dbReference>
<dbReference type="SMART" id="SM00400">
    <property type="entry name" value="ZnF_CHCC"/>
    <property type="match status" value="1"/>
</dbReference>
<dbReference type="InterPro" id="IPR006295">
    <property type="entry name" value="DNA_primase_DnaG"/>
</dbReference>
<evidence type="ECO:0000313" key="15">
    <source>
        <dbReference type="EMBL" id="AKU43493.1"/>
    </source>
</evidence>
<accession>A0A0K1LMQ9</accession>
<dbReference type="GO" id="GO:0000428">
    <property type="term" value="C:DNA-directed RNA polymerase complex"/>
    <property type="evidence" value="ECO:0007669"/>
    <property type="project" value="UniProtKB-KW"/>
</dbReference>
<dbReference type="Proteomes" id="UP000225322">
    <property type="component" value="Segment"/>
</dbReference>
<keyword evidence="12" id="KW-0804">Transcription</keyword>
<keyword evidence="9" id="KW-0862">Zinc</keyword>
<dbReference type="Gene3D" id="3.40.1360.10">
    <property type="match status" value="1"/>
</dbReference>
<evidence type="ECO:0000256" key="1">
    <source>
        <dbReference type="ARBA" id="ARBA00001947"/>
    </source>
</evidence>
<evidence type="ECO:0000256" key="8">
    <source>
        <dbReference type="ARBA" id="ARBA00022771"/>
    </source>
</evidence>
<dbReference type="SUPFAM" id="SSF56731">
    <property type="entry name" value="DNA primase core"/>
    <property type="match status" value="1"/>
</dbReference>
<evidence type="ECO:0000313" key="16">
    <source>
        <dbReference type="Proteomes" id="UP000225322"/>
    </source>
</evidence>